<evidence type="ECO:0000256" key="1">
    <source>
        <dbReference type="ARBA" id="ARBA00009005"/>
    </source>
</evidence>
<comment type="similarity">
    <text evidence="1">Belongs to the peptidase C14B family.</text>
</comment>
<reference evidence="4 5" key="1">
    <citation type="journal article" date="2024" name="IMA Fungus">
        <title>Apiospora arundinis, a panoply of carbohydrate-active enzymes and secondary metabolites.</title>
        <authorList>
            <person name="Sorensen T."/>
            <person name="Petersen C."/>
            <person name="Muurmann A.T."/>
            <person name="Christiansen J.V."/>
            <person name="Brundto M.L."/>
            <person name="Overgaard C.K."/>
            <person name="Boysen A.T."/>
            <person name="Wollenberg R.D."/>
            <person name="Larsen T.O."/>
            <person name="Sorensen J.L."/>
            <person name="Nielsen K.L."/>
            <person name="Sondergaard T.E."/>
        </authorList>
    </citation>
    <scope>NUCLEOTIDE SEQUENCE [LARGE SCALE GENOMIC DNA]</scope>
    <source>
        <strain evidence="4 5">AAU 773</strain>
    </source>
</reference>
<name>A0ABR2ISM0_9PEZI</name>
<gene>
    <name evidence="4" type="ORF">PGQ11_006256</name>
</gene>
<feature type="domain" description="Peptidase C14 caspase" evidence="3">
    <location>
        <begin position="9"/>
        <end position="307"/>
    </location>
</feature>
<evidence type="ECO:0000313" key="5">
    <source>
        <dbReference type="Proteomes" id="UP001390339"/>
    </source>
</evidence>
<feature type="region of interest" description="Disordered" evidence="2">
    <location>
        <begin position="769"/>
        <end position="791"/>
    </location>
</feature>
<feature type="compositionally biased region" description="Basic and acidic residues" evidence="2">
    <location>
        <begin position="782"/>
        <end position="791"/>
    </location>
</feature>
<protein>
    <submittedName>
        <fullName evidence="4">Caspase family protein</fullName>
    </submittedName>
</protein>
<sequence length="791" mass="89218">MGSNENPYRWAIIIGIDHYSNGNNLWGCANDALLVSSFLRKKLAVPRDNIFLHIAQNVNDGMTEPLETGGVQTIRATPNAVWDSFMTVAKKVEKEEHKAFLHVHFSGHGDRQPTMFSEELKASNIKRRLSWLNKINQHKTLRARIPPVFKDCKKPPDATDELLCFPSGDSITDVEFAMMLSGMSSKGLSISVTLDSCFSGGMSRNVDDDAINIRCMSHARNRSQASYGNPSQTVKESTFTPVPIPTTSRNLHRRDSLLSHEHENVNLLMACQANQEAAEGKIQGYNPPKSYGIFTDTLIDRLNMVGDLSQTTYWELQGILDVVCHGERRLRQVPAFVGKDSRLLFDNKNGIKDSPEQAFIKRVNSGNTITIGKGRATGARLGDKYRLVRKYIEGTSDDPLFEVTRIHELESECTVSGTIKKQSELDNLFHDNKVVQLFKSAPVLVRWTDTKRSRHSADAIRHKLDSRFLDEFSLVSCEDKSRPGIEAELGVHVYEDRIEIRNEDNKPFEFLPAILISGDYTDTVANLELALRGMNKYQRFLALTTPNMADKPFEFKLERIPVVNTTVTDMSGKPHFIGSSYRYSFKNNSLTMPLFFTVFGISPGYGIEILYPKPEVYPKGCYVEPDATEGGSQSMEVDLSVPEWCMNQYKVNRLHKEIVRVVVTTEAADLRGFCQNDVLREALSRGFLTRDNVRTASWWVQDHRFDTPGAPLDEAFNPRPFITGPITHPLAVGTRVNYAMENGQTQRFVVGPSPRRGEGFYRLNYDDAESNEVRGPDGNPMEVRKEDLRVV</sequence>
<dbReference type="InterPro" id="IPR050452">
    <property type="entry name" value="Metacaspase"/>
</dbReference>
<dbReference type="InterPro" id="IPR011600">
    <property type="entry name" value="Pept_C14_caspase"/>
</dbReference>
<feature type="compositionally biased region" description="Polar residues" evidence="2">
    <location>
        <begin position="222"/>
        <end position="249"/>
    </location>
</feature>
<proteinExistence type="inferred from homology"/>
<comment type="caution">
    <text evidence="4">The sequence shown here is derived from an EMBL/GenBank/DDBJ whole genome shotgun (WGS) entry which is preliminary data.</text>
</comment>
<feature type="region of interest" description="Disordered" evidence="2">
    <location>
        <begin position="222"/>
        <end position="250"/>
    </location>
</feature>
<dbReference type="PANTHER" id="PTHR48104:SF30">
    <property type="entry name" value="METACASPASE-1"/>
    <property type="match status" value="1"/>
</dbReference>
<dbReference type="Gene3D" id="3.40.50.1460">
    <property type="match status" value="1"/>
</dbReference>
<evidence type="ECO:0000259" key="3">
    <source>
        <dbReference type="Pfam" id="PF00656"/>
    </source>
</evidence>
<dbReference type="Pfam" id="PF00656">
    <property type="entry name" value="Peptidase_C14"/>
    <property type="match status" value="1"/>
</dbReference>
<evidence type="ECO:0000313" key="4">
    <source>
        <dbReference type="EMBL" id="KAK8867678.1"/>
    </source>
</evidence>
<dbReference type="EMBL" id="JAPCWZ010000004">
    <property type="protein sequence ID" value="KAK8867678.1"/>
    <property type="molecule type" value="Genomic_DNA"/>
</dbReference>
<dbReference type="Proteomes" id="UP001390339">
    <property type="component" value="Unassembled WGS sequence"/>
</dbReference>
<keyword evidence="5" id="KW-1185">Reference proteome</keyword>
<organism evidence="4 5">
    <name type="scientific">Apiospora arundinis</name>
    <dbReference type="NCBI Taxonomy" id="335852"/>
    <lineage>
        <taxon>Eukaryota</taxon>
        <taxon>Fungi</taxon>
        <taxon>Dikarya</taxon>
        <taxon>Ascomycota</taxon>
        <taxon>Pezizomycotina</taxon>
        <taxon>Sordariomycetes</taxon>
        <taxon>Xylariomycetidae</taxon>
        <taxon>Amphisphaeriales</taxon>
        <taxon>Apiosporaceae</taxon>
        <taxon>Apiospora</taxon>
    </lineage>
</organism>
<dbReference type="PANTHER" id="PTHR48104">
    <property type="entry name" value="METACASPASE-4"/>
    <property type="match status" value="1"/>
</dbReference>
<evidence type="ECO:0000256" key="2">
    <source>
        <dbReference type="SAM" id="MobiDB-lite"/>
    </source>
</evidence>
<accession>A0ABR2ISM0</accession>